<dbReference type="EMBL" id="JBHSBB010000011">
    <property type="protein sequence ID" value="MFC4033221.1"/>
    <property type="molecule type" value="Genomic_DNA"/>
</dbReference>
<dbReference type="PRINTS" id="PR00069">
    <property type="entry name" value="ALDKETRDTASE"/>
</dbReference>
<keyword evidence="4" id="KW-1185">Reference proteome</keyword>
<reference evidence="4" key="1">
    <citation type="journal article" date="2019" name="Int. J. Syst. Evol. Microbiol.">
        <title>The Global Catalogue of Microorganisms (GCM) 10K type strain sequencing project: providing services to taxonomists for standard genome sequencing and annotation.</title>
        <authorList>
            <consortium name="The Broad Institute Genomics Platform"/>
            <consortium name="The Broad Institute Genome Sequencing Center for Infectious Disease"/>
            <person name="Wu L."/>
            <person name="Ma J."/>
        </authorList>
    </citation>
    <scope>NUCLEOTIDE SEQUENCE [LARGE SCALE GENOMIC DNA]</scope>
    <source>
        <strain evidence="4">CGMCC 4.7237</strain>
    </source>
</reference>
<feature type="domain" description="NADP-dependent oxidoreductase" evidence="2">
    <location>
        <begin position="13"/>
        <end position="289"/>
    </location>
</feature>
<gene>
    <name evidence="3" type="ORF">ACFO3J_17240</name>
</gene>
<dbReference type="Proteomes" id="UP001595765">
    <property type="component" value="Unassembled WGS sequence"/>
</dbReference>
<dbReference type="InterPro" id="IPR020471">
    <property type="entry name" value="AKR"/>
</dbReference>
<dbReference type="PANTHER" id="PTHR43625:SF40">
    <property type="entry name" value="ALDO-KETO REDUCTASE YAKC [NADP(+)]"/>
    <property type="match status" value="1"/>
</dbReference>
<dbReference type="InterPro" id="IPR036812">
    <property type="entry name" value="NAD(P)_OxRdtase_dom_sf"/>
</dbReference>
<keyword evidence="1" id="KW-0560">Oxidoreductase</keyword>
<dbReference type="RefSeq" id="WP_386430316.1">
    <property type="nucleotide sequence ID" value="NZ_JBHSBB010000011.1"/>
</dbReference>
<evidence type="ECO:0000256" key="1">
    <source>
        <dbReference type="ARBA" id="ARBA00023002"/>
    </source>
</evidence>
<name>A0ABV8HQT2_9ACTN</name>
<evidence type="ECO:0000313" key="3">
    <source>
        <dbReference type="EMBL" id="MFC4033221.1"/>
    </source>
</evidence>
<evidence type="ECO:0000313" key="4">
    <source>
        <dbReference type="Proteomes" id="UP001595765"/>
    </source>
</evidence>
<dbReference type="CDD" id="cd19088">
    <property type="entry name" value="AKR_AKR13B1"/>
    <property type="match status" value="1"/>
</dbReference>
<comment type="caution">
    <text evidence="3">The sequence shown here is derived from an EMBL/GenBank/DDBJ whole genome shotgun (WGS) entry which is preliminary data.</text>
</comment>
<accession>A0ABV8HQT2</accession>
<evidence type="ECO:0000259" key="2">
    <source>
        <dbReference type="Pfam" id="PF00248"/>
    </source>
</evidence>
<dbReference type="InterPro" id="IPR023210">
    <property type="entry name" value="NADP_OxRdtase_dom"/>
</dbReference>
<dbReference type="InterPro" id="IPR050791">
    <property type="entry name" value="Aldo-Keto_reductase"/>
</dbReference>
<sequence length="295" mass="31277">MRTRHIGDVEVSAIGLGGMNLSIEGRPDEARAIATIHAAIDAGVTLVDTADSYHLSGHDEVGHNERLIAKALASHSGGSQVLVSTKGGLVRPDLNPGPYLWPANGRPEHIKAACEGSLKRLGVEAIGLYFLHRTDKDVPYADSVGAIRDLLDAGKIRMAGVSNADPAQIELADDVLGGRLVAVQNQFAPDFRSSEPELERCHKMGLAFLPWGPLGGVSRSADGTPVHDRFARVAEAHAVSPQQVALAWMLAKSPTVIPIPGSTRPETVRDSAAAVDLVLDEAELRELDGQNRGRG</sequence>
<dbReference type="SUPFAM" id="SSF51430">
    <property type="entry name" value="NAD(P)-linked oxidoreductase"/>
    <property type="match status" value="1"/>
</dbReference>
<proteinExistence type="predicted"/>
<dbReference type="PANTHER" id="PTHR43625">
    <property type="entry name" value="AFLATOXIN B1 ALDEHYDE REDUCTASE"/>
    <property type="match status" value="1"/>
</dbReference>
<dbReference type="Gene3D" id="3.20.20.100">
    <property type="entry name" value="NADP-dependent oxidoreductase domain"/>
    <property type="match status" value="1"/>
</dbReference>
<protein>
    <submittedName>
        <fullName evidence="3">Aldo/keto reductase</fullName>
    </submittedName>
</protein>
<dbReference type="Pfam" id="PF00248">
    <property type="entry name" value="Aldo_ket_red"/>
    <property type="match status" value="1"/>
</dbReference>
<organism evidence="3 4">
    <name type="scientific">Streptomyces polygonati</name>
    <dbReference type="NCBI Taxonomy" id="1617087"/>
    <lineage>
        <taxon>Bacteria</taxon>
        <taxon>Bacillati</taxon>
        <taxon>Actinomycetota</taxon>
        <taxon>Actinomycetes</taxon>
        <taxon>Kitasatosporales</taxon>
        <taxon>Streptomycetaceae</taxon>
        <taxon>Streptomyces</taxon>
    </lineage>
</organism>